<dbReference type="PIRSF" id="PIRSF006431">
    <property type="entry name" value="Pept_S33"/>
    <property type="match status" value="1"/>
</dbReference>
<dbReference type="AlphaFoldDB" id="A0A3L7IWA3"/>
<keyword evidence="13" id="KW-1185">Reference proteome</keyword>
<evidence type="ECO:0000256" key="1">
    <source>
        <dbReference type="ARBA" id="ARBA00001585"/>
    </source>
</evidence>
<dbReference type="EMBL" id="RCWJ01000003">
    <property type="protein sequence ID" value="RLQ82504.1"/>
    <property type="molecule type" value="Genomic_DNA"/>
</dbReference>
<feature type="active site" description="Proton donor" evidence="9">
    <location>
        <position position="293"/>
    </location>
</feature>
<dbReference type="GO" id="GO:0005737">
    <property type="term" value="C:cytoplasm"/>
    <property type="evidence" value="ECO:0007669"/>
    <property type="project" value="UniProtKB-SubCell"/>
</dbReference>
<dbReference type="PANTHER" id="PTHR43722">
    <property type="entry name" value="PROLINE IMINOPEPTIDASE"/>
    <property type="match status" value="1"/>
</dbReference>
<evidence type="ECO:0000259" key="11">
    <source>
        <dbReference type="Pfam" id="PF00561"/>
    </source>
</evidence>
<dbReference type="EC" id="3.4.11.5" evidence="8 10"/>
<protein>
    <recommendedName>
        <fullName evidence="8 10">Proline iminopeptidase</fullName>
        <shortName evidence="8">PIP</shortName>
        <ecNumber evidence="8 10">3.4.11.5</ecNumber>
    </recommendedName>
    <alternativeName>
        <fullName evidence="8">Prolyl aminopeptidase</fullName>
    </alternativeName>
</protein>
<dbReference type="Proteomes" id="UP000282460">
    <property type="component" value="Unassembled WGS sequence"/>
</dbReference>
<comment type="caution">
    <text evidence="12">The sequence shown here is derived from an EMBL/GenBank/DDBJ whole genome shotgun (WGS) entry which is preliminary data.</text>
</comment>
<keyword evidence="5 8" id="KW-0963">Cytoplasm</keyword>
<dbReference type="InterPro" id="IPR005944">
    <property type="entry name" value="Pro_iminopeptidase"/>
</dbReference>
<feature type="active site" evidence="9">
    <location>
        <position position="265"/>
    </location>
</feature>
<evidence type="ECO:0000256" key="6">
    <source>
        <dbReference type="ARBA" id="ARBA00022670"/>
    </source>
</evidence>
<dbReference type="InterPro" id="IPR002410">
    <property type="entry name" value="Peptidase_S33"/>
</dbReference>
<dbReference type="NCBIfam" id="TIGR01249">
    <property type="entry name" value="pro_imino_pep_1"/>
    <property type="match status" value="1"/>
</dbReference>
<evidence type="ECO:0000313" key="13">
    <source>
        <dbReference type="Proteomes" id="UP000282460"/>
    </source>
</evidence>
<evidence type="ECO:0000256" key="2">
    <source>
        <dbReference type="ARBA" id="ARBA00004496"/>
    </source>
</evidence>
<dbReference type="PANTHER" id="PTHR43722:SF1">
    <property type="entry name" value="PROLINE IMINOPEPTIDASE"/>
    <property type="match status" value="1"/>
</dbReference>
<sequence>MPTEETVTSGYLNVDDGNEIYWECWGNPTGKPALFLHGGPGSGIGTHHRSYFDPAEYLVVSLDQRGCGRSRPLASEDPAGLPTNTTQAIIRDIEALREHLSVDAWLIVGLSWGTTLALAYAQAHSSRVTEIVLGAVTTTSRAEVRWITEDLRRVFPREWERFAHASGAREGERVIDAYYERITSPNDEVRAAAAQAWCDWEDVHVSLDPSSKPDPRYENPQTRLLLATLVIHYWKHSAFLDGPGILGAMERIEDIPAMLVHGRLDVSSTLSVPWDLHKAWPASRLTIVDDEGHYGAAIHKAMKSAVAQFASLAQ</sequence>
<keyword evidence="7 8" id="KW-0378">Hydrolase</keyword>
<evidence type="ECO:0000256" key="8">
    <source>
        <dbReference type="PIRNR" id="PIRNR006431"/>
    </source>
</evidence>
<evidence type="ECO:0000256" key="9">
    <source>
        <dbReference type="PIRSR" id="PIRSR006431-1"/>
    </source>
</evidence>
<comment type="similarity">
    <text evidence="3 8 10">Belongs to the peptidase S33 family.</text>
</comment>
<evidence type="ECO:0000256" key="10">
    <source>
        <dbReference type="RuleBase" id="RU003421"/>
    </source>
</evidence>
<organism evidence="12 13">
    <name type="scientific">Mycetocola zhadangensis</name>
    <dbReference type="NCBI Taxonomy" id="1164595"/>
    <lineage>
        <taxon>Bacteria</taxon>
        <taxon>Bacillati</taxon>
        <taxon>Actinomycetota</taxon>
        <taxon>Actinomycetes</taxon>
        <taxon>Micrococcales</taxon>
        <taxon>Microbacteriaceae</taxon>
        <taxon>Mycetocola</taxon>
    </lineage>
</organism>
<evidence type="ECO:0000313" key="12">
    <source>
        <dbReference type="EMBL" id="RLQ82504.1"/>
    </source>
</evidence>
<dbReference type="PRINTS" id="PR00793">
    <property type="entry name" value="PROAMNOPTASE"/>
</dbReference>
<gene>
    <name evidence="12" type="primary">pip</name>
    <name evidence="12" type="ORF">D9V28_11050</name>
</gene>
<comment type="subcellular location">
    <subcellularLocation>
        <location evidence="2 8">Cytoplasm</location>
    </subcellularLocation>
</comment>
<evidence type="ECO:0000256" key="7">
    <source>
        <dbReference type="ARBA" id="ARBA00022801"/>
    </source>
</evidence>
<proteinExistence type="inferred from homology"/>
<dbReference type="RefSeq" id="WP_121659808.1">
    <property type="nucleotide sequence ID" value="NZ_BMEK01000003.1"/>
</dbReference>
<keyword evidence="4 8" id="KW-0031">Aminopeptidase</keyword>
<evidence type="ECO:0000256" key="5">
    <source>
        <dbReference type="ARBA" id="ARBA00022490"/>
    </source>
</evidence>
<accession>A0A3L7IWA3</accession>
<feature type="active site" description="Nucleophile" evidence="9">
    <location>
        <position position="111"/>
    </location>
</feature>
<dbReference type="GO" id="GO:0006508">
    <property type="term" value="P:proteolysis"/>
    <property type="evidence" value="ECO:0007669"/>
    <property type="project" value="UniProtKB-KW"/>
</dbReference>
<dbReference type="Gene3D" id="3.40.50.1820">
    <property type="entry name" value="alpha/beta hydrolase"/>
    <property type="match status" value="1"/>
</dbReference>
<dbReference type="Pfam" id="PF00561">
    <property type="entry name" value="Abhydrolase_1"/>
    <property type="match status" value="1"/>
</dbReference>
<dbReference type="SUPFAM" id="SSF53474">
    <property type="entry name" value="alpha/beta-Hydrolases"/>
    <property type="match status" value="1"/>
</dbReference>
<dbReference type="InterPro" id="IPR000073">
    <property type="entry name" value="AB_hydrolase_1"/>
</dbReference>
<dbReference type="InterPro" id="IPR029058">
    <property type="entry name" value="AB_hydrolase_fold"/>
</dbReference>
<keyword evidence="6 8" id="KW-0645">Protease</keyword>
<evidence type="ECO:0000256" key="4">
    <source>
        <dbReference type="ARBA" id="ARBA00022438"/>
    </source>
</evidence>
<reference evidence="12 13" key="1">
    <citation type="submission" date="2018-10" db="EMBL/GenBank/DDBJ databases">
        <authorList>
            <person name="Li J."/>
        </authorList>
    </citation>
    <scope>NUCLEOTIDE SEQUENCE [LARGE SCALE GENOMIC DNA]</scope>
    <source>
        <strain evidence="12 13">ZD1-4</strain>
    </source>
</reference>
<name>A0A3L7IWA3_9MICO</name>
<evidence type="ECO:0000256" key="3">
    <source>
        <dbReference type="ARBA" id="ARBA00010088"/>
    </source>
</evidence>
<dbReference type="GO" id="GO:0004177">
    <property type="term" value="F:aminopeptidase activity"/>
    <property type="evidence" value="ECO:0007669"/>
    <property type="project" value="UniProtKB-UniRule"/>
</dbReference>
<dbReference type="OrthoDB" id="9796770at2"/>
<comment type="catalytic activity">
    <reaction evidence="1 8 10">
        <text>Release of N-terminal proline from a peptide.</text>
        <dbReference type="EC" id="3.4.11.5"/>
    </reaction>
</comment>
<feature type="domain" description="AB hydrolase-1" evidence="11">
    <location>
        <begin position="34"/>
        <end position="294"/>
    </location>
</feature>